<evidence type="ECO:0000256" key="4">
    <source>
        <dbReference type="ARBA" id="ARBA00022519"/>
    </source>
</evidence>
<dbReference type="InterPro" id="IPR005311">
    <property type="entry name" value="PBP_dimer"/>
</dbReference>
<keyword evidence="9" id="KW-0573">Peptidoglycan synthesis</keyword>
<evidence type="ECO:0000256" key="8">
    <source>
        <dbReference type="ARBA" id="ARBA00022960"/>
    </source>
</evidence>
<evidence type="ECO:0000256" key="6">
    <source>
        <dbReference type="ARBA" id="ARBA00022692"/>
    </source>
</evidence>
<evidence type="ECO:0000256" key="1">
    <source>
        <dbReference type="ARBA" id="ARBA00004167"/>
    </source>
</evidence>
<dbReference type="GO" id="GO:0005886">
    <property type="term" value="C:plasma membrane"/>
    <property type="evidence" value="ECO:0007669"/>
    <property type="project" value="UniProtKB-SubCell"/>
</dbReference>
<dbReference type="Pfam" id="PF00905">
    <property type="entry name" value="Transpeptidase"/>
    <property type="match status" value="1"/>
</dbReference>
<dbReference type="Proteomes" id="UP000177171">
    <property type="component" value="Unassembled WGS sequence"/>
</dbReference>
<accession>A0A1G2LVD0</accession>
<evidence type="ECO:0000256" key="3">
    <source>
        <dbReference type="ARBA" id="ARBA00022475"/>
    </source>
</evidence>
<feature type="transmembrane region" description="Helical" evidence="13">
    <location>
        <begin position="47"/>
        <end position="66"/>
    </location>
</feature>
<dbReference type="NCBIfam" id="TIGR03423">
    <property type="entry name" value="pbp2_mrdA"/>
    <property type="match status" value="1"/>
</dbReference>
<keyword evidence="4" id="KW-0997">Cell inner membrane</keyword>
<keyword evidence="12" id="KW-0961">Cell wall biogenesis/degradation</keyword>
<dbReference type="GO" id="GO:0009252">
    <property type="term" value="P:peptidoglycan biosynthetic process"/>
    <property type="evidence" value="ECO:0007669"/>
    <property type="project" value="UniProtKB-KW"/>
</dbReference>
<dbReference type="Pfam" id="PF03717">
    <property type="entry name" value="PBP_dimer"/>
    <property type="match status" value="1"/>
</dbReference>
<proteinExistence type="predicted"/>
<evidence type="ECO:0000256" key="10">
    <source>
        <dbReference type="ARBA" id="ARBA00022989"/>
    </source>
</evidence>
<dbReference type="GO" id="GO:0071972">
    <property type="term" value="F:peptidoglycan L,D-transpeptidase activity"/>
    <property type="evidence" value="ECO:0007669"/>
    <property type="project" value="TreeGrafter"/>
</dbReference>
<evidence type="ECO:0000313" key="17">
    <source>
        <dbReference type="Proteomes" id="UP000177171"/>
    </source>
</evidence>
<dbReference type="AlphaFoldDB" id="A0A1G2LVD0"/>
<dbReference type="SUPFAM" id="SSF56601">
    <property type="entry name" value="beta-lactamase/transpeptidase-like"/>
    <property type="match status" value="1"/>
</dbReference>
<dbReference type="EMBL" id="MHQY01000001">
    <property type="protein sequence ID" value="OHA14839.1"/>
    <property type="molecule type" value="Genomic_DNA"/>
</dbReference>
<dbReference type="PANTHER" id="PTHR30627:SF2">
    <property type="entry name" value="PEPTIDOGLYCAN D,D-TRANSPEPTIDASE MRDA"/>
    <property type="match status" value="1"/>
</dbReference>
<dbReference type="GO" id="GO:0008658">
    <property type="term" value="F:penicillin binding"/>
    <property type="evidence" value="ECO:0007669"/>
    <property type="project" value="InterPro"/>
</dbReference>
<dbReference type="Gene3D" id="3.40.710.10">
    <property type="entry name" value="DD-peptidase/beta-lactamase superfamily"/>
    <property type="match status" value="1"/>
</dbReference>
<organism evidence="16 17">
    <name type="scientific">Candidatus Sungbacteria bacterium RIFCSPLOWO2_12_FULL_41_11</name>
    <dbReference type="NCBI Taxonomy" id="1802286"/>
    <lineage>
        <taxon>Bacteria</taxon>
        <taxon>Candidatus Sungiibacteriota</taxon>
    </lineage>
</organism>
<dbReference type="Gene3D" id="3.90.1310.10">
    <property type="entry name" value="Penicillin-binding protein 2a (Domain 2)"/>
    <property type="match status" value="1"/>
</dbReference>
<dbReference type="InterPro" id="IPR050515">
    <property type="entry name" value="Beta-lactam/transpept"/>
</dbReference>
<keyword evidence="7" id="KW-0378">Hydrolase</keyword>
<evidence type="ECO:0000256" key="9">
    <source>
        <dbReference type="ARBA" id="ARBA00022984"/>
    </source>
</evidence>
<dbReference type="InterPro" id="IPR017790">
    <property type="entry name" value="Penicillin-binding_protein_2"/>
</dbReference>
<dbReference type="InterPro" id="IPR001460">
    <property type="entry name" value="PCN-bd_Tpept"/>
</dbReference>
<reference evidence="16 17" key="1">
    <citation type="journal article" date="2016" name="Nat. Commun.">
        <title>Thousands of microbial genomes shed light on interconnected biogeochemical processes in an aquifer system.</title>
        <authorList>
            <person name="Anantharaman K."/>
            <person name="Brown C.T."/>
            <person name="Hug L.A."/>
            <person name="Sharon I."/>
            <person name="Castelle C.J."/>
            <person name="Probst A.J."/>
            <person name="Thomas B.C."/>
            <person name="Singh A."/>
            <person name="Wilkins M.J."/>
            <person name="Karaoz U."/>
            <person name="Brodie E.L."/>
            <person name="Williams K.H."/>
            <person name="Hubbard S.S."/>
            <person name="Banfield J.F."/>
        </authorList>
    </citation>
    <scope>NUCLEOTIDE SEQUENCE [LARGE SCALE GENOMIC DNA]</scope>
</reference>
<keyword evidence="6 13" id="KW-0812">Transmembrane</keyword>
<keyword evidence="3" id="KW-1003">Cell membrane</keyword>
<dbReference type="GO" id="GO:0071555">
    <property type="term" value="P:cell wall organization"/>
    <property type="evidence" value="ECO:0007669"/>
    <property type="project" value="UniProtKB-KW"/>
</dbReference>
<dbReference type="SUPFAM" id="SSF56519">
    <property type="entry name" value="Penicillin binding protein dimerisation domain"/>
    <property type="match status" value="1"/>
</dbReference>
<feature type="domain" description="Penicillin-binding protein dimerisation" evidence="15">
    <location>
        <begin position="91"/>
        <end position="265"/>
    </location>
</feature>
<protein>
    <submittedName>
        <fullName evidence="16">Penicillin-binding protein 2</fullName>
    </submittedName>
</protein>
<dbReference type="InterPro" id="IPR012338">
    <property type="entry name" value="Beta-lactam/transpept-like"/>
</dbReference>
<evidence type="ECO:0000256" key="2">
    <source>
        <dbReference type="ARBA" id="ARBA00004236"/>
    </source>
</evidence>
<dbReference type="GO" id="GO:0008360">
    <property type="term" value="P:regulation of cell shape"/>
    <property type="evidence" value="ECO:0007669"/>
    <property type="project" value="UniProtKB-KW"/>
</dbReference>
<gene>
    <name evidence="16" type="ORF">A3G49_04070</name>
</gene>
<evidence type="ECO:0000256" key="12">
    <source>
        <dbReference type="ARBA" id="ARBA00023316"/>
    </source>
</evidence>
<keyword evidence="5" id="KW-0645">Protease</keyword>
<dbReference type="PANTHER" id="PTHR30627">
    <property type="entry name" value="PEPTIDOGLYCAN D,D-TRANSPEPTIDASE"/>
    <property type="match status" value="1"/>
</dbReference>
<evidence type="ECO:0000256" key="11">
    <source>
        <dbReference type="ARBA" id="ARBA00023136"/>
    </source>
</evidence>
<sequence>MDIFKKKNNKKIDIDPEDIFSDSLNSPGFVKEKQEGLIESSLGERPFFILSVFLFVGVFLVVAQLWRLEIMGGEDFEKMVINNEFDIYDSKPLRGIIYDFKNKKLVSNIQTFSIVLRKKFIKDKESLAAVLSNLGEVLGREPENLLADMGIEANNNNYFLLFPDEALLDDDVSREAVLEIESNFEKFPGVSVEEKYSREYFYGQSFSHIIGFVGRVSPKDLQSEYAIHDIIGKDGLEYAYENELKGSKGKKIVEVDALGRRLKERQFIKGESGYNLVLNVDADLQKFAYEVLSRHVLSGNKTAGAVVVSDVKTGGILAIANFPSFDNNIFRGKTPKKEIEKILKDKRSPLLNRAISSSYPSGSSIKPIIAAAALEEKIIDPSRYIYDPGYIEVLNPYKPGEKSVFRDWKVFGEVDMREALAWSANVYFFTIGGGHDDIRGLGIERIKKYATLFGFGAKLGIDLPGESEGLMPDPVWKEKTRPKDPIWRLGDTYNVSIGQGDALMTPLQMNFAIATIANGGKLMRPRVVKEIVDEDGHSVKKFEPEVLKENFVGRDPLRVVGEGMRRAVTAGSAWDLADLPVAVAGKTGTAQTETQVFDRNHAWFTGFAPYENPEIAITVFVEKGGGGATMSVPIAKEILNYYFSKN</sequence>
<keyword evidence="11 13" id="KW-0472">Membrane</keyword>
<keyword evidence="8" id="KW-0133">Cell shape</keyword>
<comment type="subcellular location">
    <subcellularLocation>
        <location evidence="2">Cell membrane</location>
    </subcellularLocation>
    <subcellularLocation>
        <location evidence="1">Membrane</location>
        <topology evidence="1">Single-pass membrane protein</topology>
    </subcellularLocation>
</comment>
<evidence type="ECO:0000259" key="15">
    <source>
        <dbReference type="Pfam" id="PF03717"/>
    </source>
</evidence>
<dbReference type="GO" id="GO:0006508">
    <property type="term" value="P:proteolysis"/>
    <property type="evidence" value="ECO:0007669"/>
    <property type="project" value="UniProtKB-KW"/>
</dbReference>
<comment type="caution">
    <text evidence="16">The sequence shown here is derived from an EMBL/GenBank/DDBJ whole genome shotgun (WGS) entry which is preliminary data.</text>
</comment>
<dbReference type="GO" id="GO:0009002">
    <property type="term" value="F:serine-type D-Ala-D-Ala carboxypeptidase activity"/>
    <property type="evidence" value="ECO:0007669"/>
    <property type="project" value="InterPro"/>
</dbReference>
<keyword evidence="10 13" id="KW-1133">Transmembrane helix</keyword>
<feature type="domain" description="Penicillin-binding protein transpeptidase" evidence="14">
    <location>
        <begin position="304"/>
        <end position="639"/>
    </location>
</feature>
<evidence type="ECO:0000313" key="16">
    <source>
        <dbReference type="EMBL" id="OHA14839.1"/>
    </source>
</evidence>
<evidence type="ECO:0000259" key="14">
    <source>
        <dbReference type="Pfam" id="PF00905"/>
    </source>
</evidence>
<evidence type="ECO:0000256" key="13">
    <source>
        <dbReference type="SAM" id="Phobius"/>
    </source>
</evidence>
<name>A0A1G2LVD0_9BACT</name>
<evidence type="ECO:0000256" key="7">
    <source>
        <dbReference type="ARBA" id="ARBA00022801"/>
    </source>
</evidence>
<dbReference type="InterPro" id="IPR036138">
    <property type="entry name" value="PBP_dimer_sf"/>
</dbReference>
<evidence type="ECO:0000256" key="5">
    <source>
        <dbReference type="ARBA" id="ARBA00022670"/>
    </source>
</evidence>